<keyword evidence="3 9" id="KW-0805">Transcription regulation</keyword>
<dbReference type="FunFam" id="1.10.287.180:FF:000001">
    <property type="entry name" value="Transcription elongation factor GreA"/>
    <property type="match status" value="1"/>
</dbReference>
<dbReference type="Pfam" id="PF03449">
    <property type="entry name" value="GreA_GreB_N"/>
    <property type="match status" value="1"/>
</dbReference>
<feature type="domain" description="Transcription elongation factor GreA/GreB C-terminal" evidence="11">
    <location>
        <begin position="84"/>
        <end position="161"/>
    </location>
</feature>
<dbReference type="PROSITE" id="PS00830">
    <property type="entry name" value="GREAB_2"/>
    <property type="match status" value="1"/>
</dbReference>
<evidence type="ECO:0000256" key="10">
    <source>
        <dbReference type="RuleBase" id="RU000556"/>
    </source>
</evidence>
<dbReference type="GO" id="GO:0032784">
    <property type="term" value="P:regulation of DNA-templated transcription elongation"/>
    <property type="evidence" value="ECO:0007669"/>
    <property type="project" value="UniProtKB-UniRule"/>
</dbReference>
<dbReference type="GO" id="GO:0070063">
    <property type="term" value="F:RNA polymerase binding"/>
    <property type="evidence" value="ECO:0007669"/>
    <property type="project" value="InterPro"/>
</dbReference>
<dbReference type="GO" id="GO:0003746">
    <property type="term" value="F:translation elongation factor activity"/>
    <property type="evidence" value="ECO:0007669"/>
    <property type="project" value="UniProtKB-KW"/>
</dbReference>
<dbReference type="SUPFAM" id="SSF46557">
    <property type="entry name" value="GreA transcript cleavage protein, N-terminal domain"/>
    <property type="match status" value="1"/>
</dbReference>
<evidence type="ECO:0000259" key="12">
    <source>
        <dbReference type="Pfam" id="PF03449"/>
    </source>
</evidence>
<dbReference type="Gene3D" id="3.10.50.30">
    <property type="entry name" value="Transcription elongation factor, GreA/GreB, C-terminal domain"/>
    <property type="match status" value="1"/>
</dbReference>
<dbReference type="PROSITE" id="PS00829">
    <property type="entry name" value="GREAB_1"/>
    <property type="match status" value="1"/>
</dbReference>
<dbReference type="Pfam" id="PF01272">
    <property type="entry name" value="GreA_GreB"/>
    <property type="match status" value="1"/>
</dbReference>
<dbReference type="SUPFAM" id="SSF54534">
    <property type="entry name" value="FKBP-like"/>
    <property type="match status" value="1"/>
</dbReference>
<evidence type="ECO:0000256" key="4">
    <source>
        <dbReference type="ARBA" id="ARBA00023054"/>
    </source>
</evidence>
<proteinExistence type="inferred from homology"/>
<dbReference type="AlphaFoldDB" id="A0A9D2BUG0"/>
<keyword evidence="5 9" id="KW-0238">DNA-binding</keyword>
<gene>
    <name evidence="9 13" type="primary">greA</name>
    <name evidence="13" type="ORF">H9846_00765</name>
</gene>
<dbReference type="InterPro" id="IPR001437">
    <property type="entry name" value="Tscrpt_elong_fac_GreA/B_C"/>
</dbReference>
<evidence type="ECO:0000256" key="6">
    <source>
        <dbReference type="ARBA" id="ARBA00023163"/>
    </source>
</evidence>
<dbReference type="EMBL" id="DXEI01000018">
    <property type="protein sequence ID" value="HIX93982.1"/>
    <property type="molecule type" value="Genomic_DNA"/>
</dbReference>
<dbReference type="InterPro" id="IPR028624">
    <property type="entry name" value="Tscrpt_elong_fac_GreA/B"/>
</dbReference>
<dbReference type="InterPro" id="IPR006359">
    <property type="entry name" value="Tscrpt_elong_fac_GreA"/>
</dbReference>
<feature type="coiled-coil region" evidence="9">
    <location>
        <begin position="14"/>
        <end position="71"/>
    </location>
</feature>
<dbReference type="GO" id="GO:0006354">
    <property type="term" value="P:DNA-templated transcription elongation"/>
    <property type="evidence" value="ECO:0007669"/>
    <property type="project" value="TreeGrafter"/>
</dbReference>
<name>A0A9D2BUG0_9FIRM</name>
<comment type="function">
    <text evidence="7 9 10">Necessary for efficient RNA polymerase transcription elongation past template-encoded arresting sites. The arresting sites in DNA have the property of trapping a certain fraction of elongating RNA polymerases that pass through, resulting in locked ternary complexes. Cleavage of the nascent transcript by cleavage factors such as GreA or GreB allows the resumption of elongation from the new 3'terminus. GreA releases sequences of 2 to 3 nucleotides.</text>
</comment>
<evidence type="ECO:0000313" key="14">
    <source>
        <dbReference type="Proteomes" id="UP000886751"/>
    </source>
</evidence>
<evidence type="ECO:0000256" key="1">
    <source>
        <dbReference type="ARBA" id="ARBA00008213"/>
    </source>
</evidence>
<dbReference type="PANTHER" id="PTHR30437">
    <property type="entry name" value="TRANSCRIPTION ELONGATION FACTOR GREA"/>
    <property type="match status" value="1"/>
</dbReference>
<feature type="domain" description="Transcription elongation factor GreA/GreB N-terminal" evidence="12">
    <location>
        <begin position="8"/>
        <end position="77"/>
    </location>
</feature>
<evidence type="ECO:0000256" key="7">
    <source>
        <dbReference type="ARBA" id="ARBA00024916"/>
    </source>
</evidence>
<evidence type="ECO:0000313" key="13">
    <source>
        <dbReference type="EMBL" id="HIX93982.1"/>
    </source>
</evidence>
<accession>A0A9D2BUG0</accession>
<evidence type="ECO:0000259" key="11">
    <source>
        <dbReference type="Pfam" id="PF01272"/>
    </source>
</evidence>
<dbReference type="PIRSF" id="PIRSF006092">
    <property type="entry name" value="GreA_GreB"/>
    <property type="match status" value="1"/>
</dbReference>
<evidence type="ECO:0000256" key="8">
    <source>
        <dbReference type="ARBA" id="ARBA00030776"/>
    </source>
</evidence>
<protein>
    <recommendedName>
        <fullName evidence="2 9">Transcription elongation factor GreA</fullName>
    </recommendedName>
    <alternativeName>
        <fullName evidence="8 9">Transcript cleavage factor GreA</fullName>
    </alternativeName>
</protein>
<dbReference type="InterPro" id="IPR018151">
    <property type="entry name" value="TF_GreA/GreB_CS"/>
</dbReference>
<reference evidence="13" key="1">
    <citation type="journal article" date="2021" name="PeerJ">
        <title>Extensive microbial diversity within the chicken gut microbiome revealed by metagenomics and culture.</title>
        <authorList>
            <person name="Gilroy R."/>
            <person name="Ravi A."/>
            <person name="Getino M."/>
            <person name="Pursley I."/>
            <person name="Horton D.L."/>
            <person name="Alikhan N.F."/>
            <person name="Baker D."/>
            <person name="Gharbi K."/>
            <person name="Hall N."/>
            <person name="Watson M."/>
            <person name="Adriaenssens E.M."/>
            <person name="Foster-Nyarko E."/>
            <person name="Jarju S."/>
            <person name="Secka A."/>
            <person name="Antonio M."/>
            <person name="Oren A."/>
            <person name="Chaudhuri R.R."/>
            <person name="La Ragione R."/>
            <person name="Hildebrand F."/>
            <person name="Pallen M.J."/>
        </authorList>
    </citation>
    <scope>NUCLEOTIDE SEQUENCE</scope>
    <source>
        <strain evidence="13">ChiHecec2B26-7398</strain>
    </source>
</reference>
<dbReference type="GO" id="GO:0003677">
    <property type="term" value="F:DNA binding"/>
    <property type="evidence" value="ECO:0007669"/>
    <property type="project" value="UniProtKB-UniRule"/>
</dbReference>
<dbReference type="Gene3D" id="1.10.287.180">
    <property type="entry name" value="Transcription elongation factor, GreA/GreB, N-terminal domain"/>
    <property type="match status" value="1"/>
</dbReference>
<keyword evidence="4 9" id="KW-0175">Coiled coil</keyword>
<keyword evidence="13" id="KW-0648">Protein biosynthesis</keyword>
<evidence type="ECO:0000256" key="5">
    <source>
        <dbReference type="ARBA" id="ARBA00023125"/>
    </source>
</evidence>
<dbReference type="NCBIfam" id="NF001263">
    <property type="entry name" value="PRK00226.1-4"/>
    <property type="match status" value="1"/>
</dbReference>
<evidence type="ECO:0000256" key="9">
    <source>
        <dbReference type="HAMAP-Rule" id="MF_00105"/>
    </source>
</evidence>
<evidence type="ECO:0000256" key="2">
    <source>
        <dbReference type="ARBA" id="ARBA00013729"/>
    </source>
</evidence>
<sequence length="164" mass="17826">MIMAKEVVVTRQGYQKLEQELDELRTVKRKEVADKIKVARGYGDLSENAEYDAAKEEQAIVEARIADLEATLKVARIIDDSELSNDTVSIGMRVKILAEGDEPEDAEEYDITGSTESDISLGRISDESPVGAALVGHKAGDSVDVTLPNGSIITYQVLAVSRSK</sequence>
<dbReference type="InterPro" id="IPR022691">
    <property type="entry name" value="Tscrpt_elong_fac_GreA/B_N"/>
</dbReference>
<keyword evidence="13" id="KW-0251">Elongation factor</keyword>
<dbReference type="Proteomes" id="UP000886751">
    <property type="component" value="Unassembled WGS sequence"/>
</dbReference>
<comment type="similarity">
    <text evidence="1 9 10">Belongs to the GreA/GreB family.</text>
</comment>
<dbReference type="PANTHER" id="PTHR30437:SF4">
    <property type="entry name" value="TRANSCRIPTION ELONGATION FACTOR GREA"/>
    <property type="match status" value="1"/>
</dbReference>
<dbReference type="InterPro" id="IPR023459">
    <property type="entry name" value="Tscrpt_elong_fac_GreA/B_fam"/>
</dbReference>
<dbReference type="InterPro" id="IPR036805">
    <property type="entry name" value="Tscrpt_elong_fac_GreA/B_N_sf"/>
</dbReference>
<dbReference type="NCBIfam" id="TIGR01462">
    <property type="entry name" value="greA"/>
    <property type="match status" value="1"/>
</dbReference>
<dbReference type="InterPro" id="IPR036953">
    <property type="entry name" value="GreA/GreB_C_sf"/>
</dbReference>
<organism evidence="13 14">
    <name type="scientific">Candidatus Gemmiger excrementipullorum</name>
    <dbReference type="NCBI Taxonomy" id="2838610"/>
    <lineage>
        <taxon>Bacteria</taxon>
        <taxon>Bacillati</taxon>
        <taxon>Bacillota</taxon>
        <taxon>Clostridia</taxon>
        <taxon>Eubacteriales</taxon>
        <taxon>Gemmiger</taxon>
    </lineage>
</organism>
<dbReference type="HAMAP" id="MF_00105">
    <property type="entry name" value="GreA_GreB"/>
    <property type="match status" value="1"/>
</dbReference>
<reference evidence="13" key="2">
    <citation type="submission" date="2021-04" db="EMBL/GenBank/DDBJ databases">
        <authorList>
            <person name="Gilroy R."/>
        </authorList>
    </citation>
    <scope>NUCLEOTIDE SEQUENCE</scope>
    <source>
        <strain evidence="13">ChiHecec2B26-7398</strain>
    </source>
</reference>
<comment type="caution">
    <text evidence="13">The sequence shown here is derived from an EMBL/GenBank/DDBJ whole genome shotgun (WGS) entry which is preliminary data.</text>
</comment>
<keyword evidence="6 9" id="KW-0804">Transcription</keyword>
<evidence type="ECO:0000256" key="3">
    <source>
        <dbReference type="ARBA" id="ARBA00023015"/>
    </source>
</evidence>